<evidence type="ECO:0000256" key="13">
    <source>
        <dbReference type="PIRSR" id="PIRSR000168-2"/>
    </source>
</evidence>
<dbReference type="InterPro" id="IPR009100">
    <property type="entry name" value="AcylCoA_DH/oxidase_NM_dom_sf"/>
</dbReference>
<dbReference type="AlphaFoldDB" id="A0A814HQZ8"/>
<comment type="caution">
    <text evidence="17">The sequence shown here is derived from an EMBL/GenBank/DDBJ whole genome shotgun (WGS) entry which is preliminary data.</text>
</comment>
<dbReference type="InterPro" id="IPR055060">
    <property type="entry name" value="ACOX_C_alpha1"/>
</dbReference>
<organism evidence="17 18">
    <name type="scientific">Adineta ricciae</name>
    <name type="common">Rotifer</name>
    <dbReference type="NCBI Taxonomy" id="249248"/>
    <lineage>
        <taxon>Eukaryota</taxon>
        <taxon>Metazoa</taxon>
        <taxon>Spiralia</taxon>
        <taxon>Gnathifera</taxon>
        <taxon>Rotifera</taxon>
        <taxon>Eurotatoria</taxon>
        <taxon>Bdelloidea</taxon>
        <taxon>Adinetida</taxon>
        <taxon>Adinetidae</taxon>
        <taxon>Adineta</taxon>
    </lineage>
</organism>
<evidence type="ECO:0000259" key="15">
    <source>
        <dbReference type="Pfam" id="PF02770"/>
    </source>
</evidence>
<evidence type="ECO:0000259" key="16">
    <source>
        <dbReference type="Pfam" id="PF22924"/>
    </source>
</evidence>
<evidence type="ECO:0000256" key="3">
    <source>
        <dbReference type="ARBA" id="ARBA00005189"/>
    </source>
</evidence>
<dbReference type="GO" id="GO:0005777">
    <property type="term" value="C:peroxisome"/>
    <property type="evidence" value="ECO:0007669"/>
    <property type="project" value="UniProtKB-SubCell"/>
</dbReference>
<dbReference type="FunFam" id="1.20.140.10:FF:000007">
    <property type="entry name" value="Acyl-coenzyme A oxidase"/>
    <property type="match status" value="1"/>
</dbReference>
<dbReference type="GO" id="GO:0016402">
    <property type="term" value="F:pristanoyl-CoA oxidase activity"/>
    <property type="evidence" value="ECO:0007669"/>
    <property type="project" value="TreeGrafter"/>
</dbReference>
<evidence type="ECO:0000256" key="5">
    <source>
        <dbReference type="ARBA" id="ARBA00022630"/>
    </source>
</evidence>
<dbReference type="InterPro" id="IPR006091">
    <property type="entry name" value="Acyl-CoA_Oxase/DH_mid-dom"/>
</dbReference>
<evidence type="ECO:0000256" key="1">
    <source>
        <dbReference type="ARBA" id="ARBA00001974"/>
    </source>
</evidence>
<comment type="cofactor">
    <cofactor evidence="1">
        <name>FAD</name>
        <dbReference type="ChEBI" id="CHEBI:57692"/>
    </cofactor>
</comment>
<evidence type="ECO:0000256" key="12">
    <source>
        <dbReference type="PIRSR" id="PIRSR000168-1"/>
    </source>
</evidence>
<protein>
    <recommendedName>
        <fullName evidence="11">Acyl-coenzyme A oxidase</fullName>
    </recommendedName>
</protein>
<feature type="domain" description="Acyl-CoA oxidase/dehydrogenase middle" evidence="15">
    <location>
        <begin position="135"/>
        <end position="244"/>
    </location>
</feature>
<gene>
    <name evidence="17" type="ORF">XAT740_LOCUS13840</name>
</gene>
<dbReference type="InterPro" id="IPR002655">
    <property type="entry name" value="Acyl-CoA_oxidase_C"/>
</dbReference>
<keyword evidence="18" id="KW-1185">Reference proteome</keyword>
<evidence type="ECO:0000256" key="7">
    <source>
        <dbReference type="ARBA" id="ARBA00022832"/>
    </source>
</evidence>
<evidence type="ECO:0000256" key="4">
    <source>
        <dbReference type="ARBA" id="ARBA00006288"/>
    </source>
</evidence>
<keyword evidence="10" id="KW-0576">Peroxisome</keyword>
<dbReference type="Gene3D" id="1.20.140.10">
    <property type="entry name" value="Butyryl-CoA Dehydrogenase, subunit A, domain 3"/>
    <property type="match status" value="2"/>
</dbReference>
<proteinExistence type="inferred from homology"/>
<dbReference type="FunFam" id="1.20.140.10:FF:000010">
    <property type="entry name" value="Acyl-coenzyme A oxidase"/>
    <property type="match status" value="1"/>
</dbReference>
<dbReference type="PIRSF" id="PIRSF000168">
    <property type="entry name" value="Acyl-CoA_oxidase"/>
    <property type="match status" value="1"/>
</dbReference>
<keyword evidence="5 11" id="KW-0285">Flavoprotein</keyword>
<dbReference type="PANTHER" id="PTHR10909">
    <property type="entry name" value="ELECTRON TRANSPORT OXIDOREDUCTASE"/>
    <property type="match status" value="1"/>
</dbReference>
<dbReference type="InterPro" id="IPR012258">
    <property type="entry name" value="Acyl-CoA_oxidase"/>
</dbReference>
<keyword evidence="8" id="KW-0560">Oxidoreductase</keyword>
<dbReference type="FunFam" id="2.40.110.10:FF:000005">
    <property type="entry name" value="Acyl-coenzyme A oxidase"/>
    <property type="match status" value="1"/>
</dbReference>
<reference evidence="17" key="1">
    <citation type="submission" date="2021-02" db="EMBL/GenBank/DDBJ databases">
        <authorList>
            <person name="Nowell W R."/>
        </authorList>
    </citation>
    <scope>NUCLEOTIDE SEQUENCE</scope>
</reference>
<sequence length="674" mass="76639">MLDEYRSRASFCTKRMRNIFDDEQSQAYRAKVWSVLGSKPIFRQPRFPISVHEYKHLTYIRCKELIKANLLSDDEMFENPRLKIVLEQCLSMYDSSCHAKYTLSMTVFRETIRTLGTERHEYILNLDQNHQIFGCFALTELAHGSNTKEMRTKATYDPSAQEFVLNTPDIEGMKFWVGNLGYQATHAVVYAQLYTQNTCYGLHPFVVPIRDPLTYRTFPGVEAGDIGAKCGWNGIDNGFLLFRNYRIPRENLLNKHGDVLPDGTYKTKFKTSNKRFGASLGALSSGRVGISSLAIGSLINCCTIAIRYSCVRKQFGPTSGVEIPVIEYQTQNWRLIPILASLYVFRTLALSVFDNLAEFYALAMSRDESDQDLLADMGRELHALACTCKAMCTWNTQKACQECREACGGHGYLYASGFGTIRNDNDPACTFEGDNNVLLQQASNYLLSTCEEFYSSNTPVYSPFGSVVFIEQMKTVLQNNRCSITPECDIKDLMNAVEWLLCYILDKSARKVNQLSSRGNLSAFDLKNAAQVYHLRTLSLIYIQRTAIVRFSNYIENSEEIDEKCKKVLNKLLLVHTLKFLEENLNYLFEGNYFTNGSVNLWMQNRLIDLCAELKNEAAALVDVFAPPDHILNSVLGVADGKVYEAINKVIHGNEHTFITPSWIKEDLMERSKL</sequence>
<keyword evidence="9" id="KW-0443">Lipid metabolism</keyword>
<feature type="domain" description="Acyl-CoA oxidase C-alpha1" evidence="16">
    <location>
        <begin position="281"/>
        <end position="447"/>
    </location>
</feature>
<evidence type="ECO:0000256" key="9">
    <source>
        <dbReference type="ARBA" id="ARBA00023098"/>
    </source>
</evidence>
<feature type="domain" description="Acyl-CoA oxidase C-terminal" evidence="14">
    <location>
        <begin position="489"/>
        <end position="666"/>
    </location>
</feature>
<feature type="active site" description="Proton acceptor" evidence="12">
    <location>
        <position position="432"/>
    </location>
</feature>
<dbReference type="GO" id="GO:0071949">
    <property type="term" value="F:FAD binding"/>
    <property type="evidence" value="ECO:0007669"/>
    <property type="project" value="InterPro"/>
</dbReference>
<dbReference type="InterPro" id="IPR046373">
    <property type="entry name" value="Acyl-CoA_Oxase/DH_mid-dom_sf"/>
</dbReference>
<dbReference type="Pfam" id="PF22924">
    <property type="entry name" value="ACOX_C_alpha1"/>
    <property type="match status" value="1"/>
</dbReference>
<feature type="binding site" evidence="13">
    <location>
        <position position="178"/>
    </location>
    <ligand>
        <name>FAD</name>
        <dbReference type="ChEBI" id="CHEBI:57692"/>
    </ligand>
</feature>
<dbReference type="GO" id="GO:0033540">
    <property type="term" value="P:fatty acid beta-oxidation using acyl-CoA oxidase"/>
    <property type="evidence" value="ECO:0007669"/>
    <property type="project" value="TreeGrafter"/>
</dbReference>
<evidence type="ECO:0000256" key="6">
    <source>
        <dbReference type="ARBA" id="ARBA00022827"/>
    </source>
</evidence>
<dbReference type="SUPFAM" id="SSF56645">
    <property type="entry name" value="Acyl-CoA dehydrogenase NM domain-like"/>
    <property type="match status" value="1"/>
</dbReference>
<name>A0A814HQZ8_ADIRI</name>
<dbReference type="Pfam" id="PF02770">
    <property type="entry name" value="Acyl-CoA_dh_M"/>
    <property type="match status" value="1"/>
</dbReference>
<comment type="pathway">
    <text evidence="3">Lipid metabolism.</text>
</comment>
<evidence type="ECO:0000259" key="14">
    <source>
        <dbReference type="Pfam" id="PF01756"/>
    </source>
</evidence>
<feature type="binding site" evidence="13">
    <location>
        <position position="139"/>
    </location>
    <ligand>
        <name>FAD</name>
        <dbReference type="ChEBI" id="CHEBI:57692"/>
    </ligand>
</feature>
<evidence type="ECO:0000313" key="17">
    <source>
        <dbReference type="EMBL" id="CAF1013314.1"/>
    </source>
</evidence>
<dbReference type="Gene3D" id="2.40.110.10">
    <property type="entry name" value="Butyryl-CoA Dehydrogenase, subunit A, domain 2"/>
    <property type="match status" value="1"/>
</dbReference>
<dbReference type="GO" id="GO:0055088">
    <property type="term" value="P:lipid homeostasis"/>
    <property type="evidence" value="ECO:0007669"/>
    <property type="project" value="TreeGrafter"/>
</dbReference>
<comment type="subcellular location">
    <subcellularLocation>
        <location evidence="2">Peroxisome</location>
    </subcellularLocation>
</comment>
<accession>A0A814HQZ8</accession>
<dbReference type="Proteomes" id="UP000663828">
    <property type="component" value="Unassembled WGS sequence"/>
</dbReference>
<evidence type="ECO:0000313" key="18">
    <source>
        <dbReference type="Proteomes" id="UP000663828"/>
    </source>
</evidence>
<dbReference type="Pfam" id="PF01756">
    <property type="entry name" value="ACOX"/>
    <property type="match status" value="1"/>
</dbReference>
<evidence type="ECO:0000256" key="10">
    <source>
        <dbReference type="ARBA" id="ARBA00023140"/>
    </source>
</evidence>
<evidence type="ECO:0000256" key="2">
    <source>
        <dbReference type="ARBA" id="ARBA00004275"/>
    </source>
</evidence>
<evidence type="ECO:0000256" key="11">
    <source>
        <dbReference type="PIRNR" id="PIRNR000168"/>
    </source>
</evidence>
<dbReference type="PANTHER" id="PTHR10909:SF390">
    <property type="entry name" value="PEROXISOMAL ACYL-COENZYME A OXIDASE 3"/>
    <property type="match status" value="1"/>
</dbReference>
<comment type="similarity">
    <text evidence="4 11">Belongs to the acyl-CoA oxidase family.</text>
</comment>
<dbReference type="EMBL" id="CAJNOR010000813">
    <property type="protein sequence ID" value="CAF1013314.1"/>
    <property type="molecule type" value="Genomic_DNA"/>
</dbReference>
<dbReference type="InterPro" id="IPR036250">
    <property type="entry name" value="AcylCo_DH-like_C"/>
</dbReference>
<dbReference type="SUPFAM" id="SSF47203">
    <property type="entry name" value="Acyl-CoA dehydrogenase C-terminal domain-like"/>
    <property type="match status" value="2"/>
</dbReference>
<dbReference type="GO" id="GO:0005504">
    <property type="term" value="F:fatty acid binding"/>
    <property type="evidence" value="ECO:0007669"/>
    <property type="project" value="TreeGrafter"/>
</dbReference>
<evidence type="ECO:0000256" key="8">
    <source>
        <dbReference type="ARBA" id="ARBA00023002"/>
    </source>
</evidence>
<keyword evidence="6 11" id="KW-0274">FAD</keyword>
<keyword evidence="7" id="KW-0276">Fatty acid metabolism</keyword>